<evidence type="ECO:0000256" key="2">
    <source>
        <dbReference type="ARBA" id="ARBA00023054"/>
    </source>
</evidence>
<evidence type="ECO:0000313" key="6">
    <source>
        <dbReference type="Proteomes" id="UP000186309"/>
    </source>
</evidence>
<evidence type="ECO:0000313" key="5">
    <source>
        <dbReference type="EMBL" id="APW62828.1"/>
    </source>
</evidence>
<dbReference type="GO" id="GO:0030313">
    <property type="term" value="C:cell envelope"/>
    <property type="evidence" value="ECO:0007669"/>
    <property type="project" value="UniProtKB-SubCell"/>
</dbReference>
<feature type="compositionally biased region" description="Pro residues" evidence="3">
    <location>
        <begin position="43"/>
        <end position="53"/>
    </location>
</feature>
<dbReference type="InterPro" id="IPR050465">
    <property type="entry name" value="UPF0194_transport"/>
</dbReference>
<dbReference type="Gene3D" id="2.40.30.170">
    <property type="match status" value="1"/>
</dbReference>
<reference evidence="6" key="1">
    <citation type="submission" date="2016-12" db="EMBL/GenBank/DDBJ databases">
        <title>Comparative genomics of four Isosphaeraceae planctomycetes: a common pool of plasmids and glycoside hydrolase genes.</title>
        <authorList>
            <person name="Ivanova A."/>
        </authorList>
    </citation>
    <scope>NUCLEOTIDE SEQUENCE [LARGE SCALE GENOMIC DNA]</scope>
    <source>
        <strain evidence="6">PX4</strain>
    </source>
</reference>
<dbReference type="Proteomes" id="UP000186309">
    <property type="component" value="Chromosome"/>
</dbReference>
<dbReference type="Gene3D" id="2.40.50.100">
    <property type="match status" value="2"/>
</dbReference>
<protein>
    <submittedName>
        <fullName evidence="5">Multidrug resistance protein MdtN</fullName>
    </submittedName>
</protein>
<accession>A0A1U7CV98</accession>
<dbReference type="Pfam" id="PF25881">
    <property type="entry name" value="HH_YBHG"/>
    <property type="match status" value="1"/>
</dbReference>
<dbReference type="OrthoDB" id="9785187at2"/>
<dbReference type="InterPro" id="IPR059052">
    <property type="entry name" value="HH_YbhG-like"/>
</dbReference>
<dbReference type="STRING" id="1387353.BSF38_04382"/>
<comment type="subcellular location">
    <subcellularLocation>
        <location evidence="1">Cell envelope</location>
    </subcellularLocation>
</comment>
<feature type="region of interest" description="Disordered" evidence="3">
    <location>
        <begin position="34"/>
        <end position="56"/>
    </location>
</feature>
<dbReference type="SUPFAM" id="SSF111369">
    <property type="entry name" value="HlyD-like secretion proteins"/>
    <property type="match status" value="3"/>
</dbReference>
<dbReference type="KEGG" id="pbor:BSF38_04382"/>
<dbReference type="EMBL" id="CP019082">
    <property type="protein sequence ID" value="APW62828.1"/>
    <property type="molecule type" value="Genomic_DNA"/>
</dbReference>
<gene>
    <name evidence="5" type="primary">mdtN_1</name>
    <name evidence="5" type="ORF">BSF38_04382</name>
</gene>
<dbReference type="Gene3D" id="1.10.287.470">
    <property type="entry name" value="Helix hairpin bin"/>
    <property type="match status" value="3"/>
</dbReference>
<dbReference type="RefSeq" id="WP_076349213.1">
    <property type="nucleotide sequence ID" value="NZ_CP019082.1"/>
</dbReference>
<dbReference type="PANTHER" id="PTHR32347">
    <property type="entry name" value="EFFLUX SYSTEM COMPONENT YKNX-RELATED"/>
    <property type="match status" value="1"/>
</dbReference>
<organism evidence="5 6">
    <name type="scientific">Paludisphaera borealis</name>
    <dbReference type="NCBI Taxonomy" id="1387353"/>
    <lineage>
        <taxon>Bacteria</taxon>
        <taxon>Pseudomonadati</taxon>
        <taxon>Planctomycetota</taxon>
        <taxon>Planctomycetia</taxon>
        <taxon>Isosphaerales</taxon>
        <taxon>Isosphaeraceae</taxon>
        <taxon>Paludisphaera</taxon>
    </lineage>
</organism>
<evidence type="ECO:0000259" key="4">
    <source>
        <dbReference type="Pfam" id="PF25881"/>
    </source>
</evidence>
<name>A0A1U7CV98_9BACT</name>
<evidence type="ECO:0000256" key="1">
    <source>
        <dbReference type="ARBA" id="ARBA00004196"/>
    </source>
</evidence>
<evidence type="ECO:0000256" key="3">
    <source>
        <dbReference type="SAM" id="MobiDB-lite"/>
    </source>
</evidence>
<sequence length="374" mass="41348">MITRIVLPLVAVLGVLLAVQSVLPYEMSLKSGKPVFKSKAPPASTPLQPPPEQPSRFRESIHGMGLVESQRENIPIGTSAPGLVTEVYVDGRPDYRPPHKRVGDRVKKGEPLFSIDDRELKAELQSRSAALLAAEAQLGRLERMPRAEDVPPAEAAVEEAQAKLLDAEAAFNRDSQLFQRKMLAASDYDRDRYTVQAAKAALARSEADLAKLKAGAWKEDIAVQRAAVVEARSQVESVKIMLDRLVVRAPVDGEVLQVNVRPGQLATLSWKEPMVVLGEVKRLHVRVDVDENDLFRFREGAPAVATLKGQVKPEFPLEFFRIEPYVIPKRSLTGDNSERVDTRVLQVLYILPDNPPARVYVGQQMDVFLDVGGS</sequence>
<keyword evidence="6" id="KW-1185">Reference proteome</keyword>
<dbReference type="AlphaFoldDB" id="A0A1U7CV98"/>
<proteinExistence type="predicted"/>
<feature type="domain" description="YbhG-like alpha-helical hairpin" evidence="4">
    <location>
        <begin position="115"/>
        <end position="243"/>
    </location>
</feature>
<keyword evidence="2" id="KW-0175">Coiled coil</keyword>